<evidence type="ECO:0000256" key="1">
    <source>
        <dbReference type="SAM" id="MobiDB-lite"/>
    </source>
</evidence>
<dbReference type="Gene3D" id="2.70.40.10">
    <property type="match status" value="1"/>
</dbReference>
<evidence type="ECO:0000313" key="4">
    <source>
        <dbReference type="Proteomes" id="UP001159363"/>
    </source>
</evidence>
<dbReference type="Proteomes" id="UP001159363">
    <property type="component" value="Chromosome 12"/>
</dbReference>
<proteinExistence type="predicted"/>
<gene>
    <name evidence="3" type="ORF">PR048_028841</name>
</gene>
<dbReference type="InterPro" id="IPR036157">
    <property type="entry name" value="dUTPase-like_sf"/>
</dbReference>
<dbReference type="EMBL" id="JARBHB010000013">
    <property type="protein sequence ID" value="KAJ8869832.1"/>
    <property type="molecule type" value="Genomic_DNA"/>
</dbReference>
<keyword evidence="4" id="KW-1185">Reference proteome</keyword>
<evidence type="ECO:0000313" key="3">
    <source>
        <dbReference type="EMBL" id="KAJ8869832.1"/>
    </source>
</evidence>
<sequence length="285" mass="30957">MEWEGEKIPLLYCVLVDPQARLPEKTTPGSAGLDVFSAEASTLRPGEHKKLHLGIQVSYPRGHFGYMVPCTSTGLRGIGLFAGMCDADYTAPTCHIYGIGSWECIGLLAENLHLAVPTSLRMDISHILAALQRSAKVSNTSDDVSWKEWLENLQEVELSTILSLSSPPEKLIGFFDKCIVDKKKPAPAYTDQIDGASSIVTAKTMDTSTSSITVPGMLEDADAGSSTIVDNGEGDVEASSTRTSDDIQCDFTEEQFDKAIFKALHEASLIVNKKREEGVTHDDCR</sequence>
<dbReference type="SUPFAM" id="SSF51283">
    <property type="entry name" value="dUTPase-like"/>
    <property type="match status" value="1"/>
</dbReference>
<dbReference type="Pfam" id="PF00692">
    <property type="entry name" value="dUTPase"/>
    <property type="match status" value="1"/>
</dbReference>
<protein>
    <recommendedName>
        <fullName evidence="2">dUTPase-like domain-containing protein</fullName>
    </recommendedName>
</protein>
<dbReference type="InterPro" id="IPR029054">
    <property type="entry name" value="dUTPase-like"/>
</dbReference>
<comment type="caution">
    <text evidence="3">The sequence shown here is derived from an EMBL/GenBank/DDBJ whole genome shotgun (WGS) entry which is preliminary data.</text>
</comment>
<evidence type="ECO:0000259" key="2">
    <source>
        <dbReference type="Pfam" id="PF00692"/>
    </source>
</evidence>
<accession>A0ABQ9GEC5</accession>
<name>A0ABQ9GEC5_9NEOP</name>
<reference evidence="3 4" key="1">
    <citation type="submission" date="2023-02" db="EMBL/GenBank/DDBJ databases">
        <title>LHISI_Scaffold_Assembly.</title>
        <authorList>
            <person name="Stuart O.P."/>
            <person name="Cleave R."/>
            <person name="Magrath M.J.L."/>
            <person name="Mikheyev A.S."/>
        </authorList>
    </citation>
    <scope>NUCLEOTIDE SEQUENCE [LARGE SCALE GENOMIC DNA]</scope>
    <source>
        <strain evidence="3">Daus_M_001</strain>
        <tissue evidence="3">Leg muscle</tissue>
    </source>
</reference>
<feature type="region of interest" description="Disordered" evidence="1">
    <location>
        <begin position="224"/>
        <end position="243"/>
    </location>
</feature>
<feature type="domain" description="dUTPase-like" evidence="2">
    <location>
        <begin position="20"/>
        <end position="97"/>
    </location>
</feature>
<organism evidence="3 4">
    <name type="scientific">Dryococelus australis</name>
    <dbReference type="NCBI Taxonomy" id="614101"/>
    <lineage>
        <taxon>Eukaryota</taxon>
        <taxon>Metazoa</taxon>
        <taxon>Ecdysozoa</taxon>
        <taxon>Arthropoda</taxon>
        <taxon>Hexapoda</taxon>
        <taxon>Insecta</taxon>
        <taxon>Pterygota</taxon>
        <taxon>Neoptera</taxon>
        <taxon>Polyneoptera</taxon>
        <taxon>Phasmatodea</taxon>
        <taxon>Verophasmatodea</taxon>
        <taxon>Anareolatae</taxon>
        <taxon>Phasmatidae</taxon>
        <taxon>Eurycanthinae</taxon>
        <taxon>Dryococelus</taxon>
    </lineage>
</organism>